<organism evidence="2 3">
    <name type="scientific">Rarispira pelagica</name>
    <dbReference type="NCBI Taxonomy" id="3141764"/>
    <lineage>
        <taxon>Bacteria</taxon>
        <taxon>Pseudomonadati</taxon>
        <taxon>Spirochaetota</taxon>
        <taxon>Spirochaetia</taxon>
        <taxon>Winmispirales</taxon>
        <taxon>Winmispiraceae</taxon>
        <taxon>Rarispira</taxon>
    </lineage>
</organism>
<protein>
    <recommendedName>
        <fullName evidence="4">Peptide/nickel transport system permease protein</fullName>
    </recommendedName>
</protein>
<sequence>MKKLYNKLIWVFCFIFLSPLILSWFPTDIMFFPLPEKYKILLFDSFRQLTLTLGATLLVSSIIAIFLGFLSVLNNSLGRALSSFFKAIESIPSILIALFCYAPVAGYLAQQSADISSLTSLGVFVFAATIIVLPEAVREIAIPLGDLYHRKYSLSFRSYGFTKAHILTVLIKTNTMLMTIRHMAAGILLKTLVLDCSFGFVIQLGFGSYGTPAHHSPGALIAANRDALFAWGNPVLFWIPSLMLTSVSIAFLLVLNQKKEVM</sequence>
<feature type="transmembrane region" description="Helical" evidence="1">
    <location>
        <begin position="7"/>
        <end position="26"/>
    </location>
</feature>
<feature type="transmembrane region" description="Helical" evidence="1">
    <location>
        <begin position="46"/>
        <end position="70"/>
    </location>
</feature>
<reference evidence="2 3" key="1">
    <citation type="submission" date="2024-03" db="EMBL/GenBank/DDBJ databases">
        <title>Ignisphaera cupida sp. nov., a hyperthermophilic hydrolytic archaeon from a hot spring of Kamchatka, and proposal of Ignisphaeraceae fam. nov.</title>
        <authorList>
            <person name="Podosokorskaya O.A."/>
            <person name="Elcheninov A.G."/>
            <person name="Maltseva A.I."/>
            <person name="Zayulina K.S."/>
            <person name="Novikov A."/>
            <person name="Merkel A.Y."/>
        </authorList>
    </citation>
    <scope>NUCLEOTIDE SEQUENCE [LARGE SCALE GENOMIC DNA]</scope>
    <source>
        <strain evidence="2 3">38H-sp</strain>
    </source>
</reference>
<comment type="caution">
    <text evidence="2">The sequence shown here is derived from an EMBL/GenBank/DDBJ whole genome shotgun (WGS) entry which is preliminary data.</text>
</comment>
<keyword evidence="3" id="KW-1185">Reference proteome</keyword>
<dbReference type="RefSeq" id="WP_420069384.1">
    <property type="nucleotide sequence ID" value="NZ_JBCHKQ010000002.1"/>
</dbReference>
<evidence type="ECO:0000313" key="2">
    <source>
        <dbReference type="EMBL" id="MEM5947938.1"/>
    </source>
</evidence>
<feature type="transmembrane region" description="Helical" evidence="1">
    <location>
        <begin position="235"/>
        <end position="255"/>
    </location>
</feature>
<feature type="transmembrane region" description="Helical" evidence="1">
    <location>
        <begin position="115"/>
        <end position="133"/>
    </location>
</feature>
<keyword evidence="1" id="KW-1133">Transmembrane helix</keyword>
<name>A0ABU9UBA8_9SPIR</name>
<dbReference type="Proteomes" id="UP001466331">
    <property type="component" value="Unassembled WGS sequence"/>
</dbReference>
<evidence type="ECO:0008006" key="4">
    <source>
        <dbReference type="Google" id="ProtNLM"/>
    </source>
</evidence>
<proteinExistence type="predicted"/>
<accession>A0ABU9UBA8</accession>
<feature type="transmembrane region" description="Helical" evidence="1">
    <location>
        <begin position="91"/>
        <end position="109"/>
    </location>
</feature>
<keyword evidence="1" id="KW-0472">Membrane</keyword>
<evidence type="ECO:0000256" key="1">
    <source>
        <dbReference type="SAM" id="Phobius"/>
    </source>
</evidence>
<keyword evidence="1" id="KW-0812">Transmembrane</keyword>
<dbReference type="EMBL" id="JBCHKQ010000002">
    <property type="protein sequence ID" value="MEM5947938.1"/>
    <property type="molecule type" value="Genomic_DNA"/>
</dbReference>
<evidence type="ECO:0000313" key="3">
    <source>
        <dbReference type="Proteomes" id="UP001466331"/>
    </source>
</evidence>
<gene>
    <name evidence="2" type="ORF">WKV44_05230</name>
</gene>
<feature type="transmembrane region" description="Helical" evidence="1">
    <location>
        <begin position="187"/>
        <end position="206"/>
    </location>
</feature>